<feature type="transmembrane region" description="Helical" evidence="7">
    <location>
        <begin position="140"/>
        <end position="164"/>
    </location>
</feature>
<reference evidence="8" key="2">
    <citation type="journal article" date="2017" name="Stand. Genomic Sci.">
        <title>Complete genome sequence of Thermus brockianus GE-1 reveals key enzymes of xylan/xylose metabolism.</title>
        <authorList>
            <person name="Schaefers C."/>
            <person name="Blank S."/>
            <person name="Wiebusch S."/>
            <person name="Elleuche S."/>
            <person name="Antranikian G."/>
        </authorList>
    </citation>
    <scope>NUCLEOTIDE SEQUENCE</scope>
    <source>
        <strain evidence="8">GE-1</strain>
    </source>
</reference>
<accession>A0A1J0LTR5</accession>
<keyword evidence="6 7" id="KW-0472">Membrane</keyword>
<evidence type="ECO:0000313" key="9">
    <source>
        <dbReference type="EMBL" id="BDG17096.1"/>
    </source>
</evidence>
<reference evidence="10" key="1">
    <citation type="submission" date="2016-06" db="EMBL/GenBank/DDBJ databases">
        <title>Whole genome sequencing of Thermus brockianus strain GE-1.</title>
        <authorList>
            <person name="Schaefers C."/>
            <person name="Blank S."/>
            <person name="Wiebusch S."/>
            <person name="Elleuche S."/>
            <person name="Antranikian G."/>
        </authorList>
    </citation>
    <scope>NUCLEOTIDE SEQUENCE [LARGE SCALE GENOMIC DNA]</scope>
    <source>
        <strain evidence="10">GE-1</strain>
    </source>
</reference>
<evidence type="ECO:0000256" key="1">
    <source>
        <dbReference type="ARBA" id="ARBA00004651"/>
    </source>
</evidence>
<evidence type="ECO:0000313" key="10">
    <source>
        <dbReference type="Proteomes" id="UP000182993"/>
    </source>
</evidence>
<gene>
    <name evidence="8" type="ORF">A0O31_01512</name>
    <name evidence="9" type="ORF">TbrSNM41_18300</name>
</gene>
<comment type="similarity">
    <text evidence="2 7">Belongs to the UPF0056 (MarC) family.</text>
</comment>
<feature type="transmembrane region" description="Helical" evidence="7">
    <location>
        <begin position="40"/>
        <end position="60"/>
    </location>
</feature>
<dbReference type="OrthoDB" id="21094at2"/>
<protein>
    <recommendedName>
        <fullName evidence="7">UPF0056 membrane protein</fullName>
    </recommendedName>
</protein>
<dbReference type="Pfam" id="PF01914">
    <property type="entry name" value="MarC"/>
    <property type="match status" value="1"/>
</dbReference>
<dbReference type="AlphaFoldDB" id="A0A1J0LTR5"/>
<dbReference type="GO" id="GO:0005886">
    <property type="term" value="C:plasma membrane"/>
    <property type="evidence" value="ECO:0007669"/>
    <property type="project" value="UniProtKB-SubCell"/>
</dbReference>
<keyword evidence="3" id="KW-1003">Cell membrane</keyword>
<evidence type="ECO:0000256" key="6">
    <source>
        <dbReference type="ARBA" id="ARBA00023136"/>
    </source>
</evidence>
<keyword evidence="4 7" id="KW-0812">Transmembrane</keyword>
<evidence type="ECO:0000256" key="3">
    <source>
        <dbReference type="ARBA" id="ARBA00022475"/>
    </source>
</evidence>
<evidence type="ECO:0000313" key="8">
    <source>
        <dbReference type="EMBL" id="APD09624.1"/>
    </source>
</evidence>
<comment type="subcellular location">
    <subcellularLocation>
        <location evidence="1 7">Cell membrane</location>
        <topology evidence="1 7">Multi-pass membrane protein</topology>
    </subcellularLocation>
</comment>
<evidence type="ECO:0000256" key="4">
    <source>
        <dbReference type="ARBA" id="ARBA00022692"/>
    </source>
</evidence>
<dbReference type="EMBL" id="CP016312">
    <property type="protein sequence ID" value="APD09624.1"/>
    <property type="molecule type" value="Genomic_DNA"/>
</dbReference>
<evidence type="ECO:0000256" key="5">
    <source>
        <dbReference type="ARBA" id="ARBA00022989"/>
    </source>
</evidence>
<evidence type="ECO:0000256" key="7">
    <source>
        <dbReference type="RuleBase" id="RU362048"/>
    </source>
</evidence>
<proteinExistence type="inferred from homology"/>
<name>A0A1J0LTR5_THEBO</name>
<dbReference type="InterPro" id="IPR002771">
    <property type="entry name" value="Multi_antbiot-R_MarC"/>
</dbReference>
<organism evidence="8 10">
    <name type="scientific">Thermus brockianus</name>
    <dbReference type="NCBI Taxonomy" id="56956"/>
    <lineage>
        <taxon>Bacteria</taxon>
        <taxon>Thermotogati</taxon>
        <taxon>Deinococcota</taxon>
        <taxon>Deinococci</taxon>
        <taxon>Thermales</taxon>
        <taxon>Thermaceae</taxon>
        <taxon>Thermus</taxon>
    </lineage>
</organism>
<feature type="transmembrane region" description="Helical" evidence="7">
    <location>
        <begin position="176"/>
        <end position="196"/>
    </location>
</feature>
<dbReference type="STRING" id="56956.A0O31_01512"/>
<dbReference type="RefSeq" id="WP_071677294.1">
    <property type="nucleotide sequence ID" value="NZ_AP025593.1"/>
</dbReference>
<dbReference type="EMBL" id="AP025593">
    <property type="protein sequence ID" value="BDG17096.1"/>
    <property type="molecule type" value="Genomic_DNA"/>
</dbReference>
<evidence type="ECO:0000313" key="11">
    <source>
        <dbReference type="Proteomes" id="UP000831120"/>
    </source>
</evidence>
<dbReference type="NCBIfam" id="TIGR00427">
    <property type="entry name" value="NAAT family transporter"/>
    <property type="match status" value="1"/>
</dbReference>
<keyword evidence="11" id="KW-1185">Reference proteome</keyword>
<keyword evidence="5 7" id="KW-1133">Transmembrane helix</keyword>
<evidence type="ECO:0000256" key="2">
    <source>
        <dbReference type="ARBA" id="ARBA00009784"/>
    </source>
</evidence>
<feature type="transmembrane region" description="Helical" evidence="7">
    <location>
        <begin position="112"/>
        <end position="134"/>
    </location>
</feature>
<feature type="transmembrane region" description="Helical" evidence="7">
    <location>
        <begin position="6"/>
        <end position="28"/>
    </location>
</feature>
<dbReference type="KEGG" id="tbc:A0O31_01512"/>
<dbReference type="PANTHER" id="PTHR33508:SF1">
    <property type="entry name" value="UPF0056 MEMBRANE PROTEIN YHCE"/>
    <property type="match status" value="1"/>
</dbReference>
<dbReference type="Proteomes" id="UP000831120">
    <property type="component" value="Chromosome"/>
</dbReference>
<reference evidence="9 11" key="3">
    <citation type="journal article" date="2022" name="Microbiol. Resour. Announc.">
        <title>Complete Genome Sequences of Thermus Strains Isolated from Senami Hot Spring in Japan.</title>
        <authorList>
            <person name="Miyazaki K."/>
        </authorList>
    </citation>
    <scope>NUCLEOTIDE SEQUENCE [LARGE SCALE GENOMIC DNA]</scope>
    <source>
        <strain evidence="9 11">SNM4-1</strain>
    </source>
</reference>
<dbReference type="Proteomes" id="UP000182993">
    <property type="component" value="Chromosome"/>
</dbReference>
<sequence length="203" mass="21482">MVELFLKSFLTLFVVMDPVGLVPVFLALAGDRPPKKQAQIAARAVLVAGGLLVAFFFFGRGLLDHLGISLEALRIAGGILLFRIATEMVFAHHERETEEEKDEALVRADISVFPLAIPLIAGPGALASVLILGGEARGVVGGWAVVLFSAFLVLLLAYLFLRAASGIRRALGRTGVNVVTRVLGLLLAALAVQYVADGVKGLL</sequence>
<dbReference type="PANTHER" id="PTHR33508">
    <property type="entry name" value="UPF0056 MEMBRANE PROTEIN YHCE"/>
    <property type="match status" value="1"/>
</dbReference>
<feature type="transmembrane region" description="Helical" evidence="7">
    <location>
        <begin position="72"/>
        <end position="91"/>
    </location>
</feature>